<dbReference type="GO" id="GO:0070897">
    <property type="term" value="P:transcription preinitiation complex assembly"/>
    <property type="evidence" value="ECO:0007669"/>
    <property type="project" value="InterPro"/>
</dbReference>
<dbReference type="AlphaFoldDB" id="A0A4P9ZF19"/>
<feature type="compositionally biased region" description="Polar residues" evidence="13">
    <location>
        <begin position="528"/>
        <end position="540"/>
    </location>
</feature>
<evidence type="ECO:0000259" key="14">
    <source>
        <dbReference type="PROSITE" id="PS50114"/>
    </source>
</evidence>
<dbReference type="InterPro" id="IPR013150">
    <property type="entry name" value="TFIIB_cyclin"/>
</dbReference>
<keyword evidence="10" id="KW-0539">Nucleus</keyword>
<dbReference type="InterPro" id="IPR023486">
    <property type="entry name" value="TFIIB_CS"/>
</dbReference>
<evidence type="ECO:0000256" key="11">
    <source>
        <dbReference type="ARBA" id="ARBA00031009"/>
    </source>
</evidence>
<sequence length="566" mass="64053">MSARPRERKCLNCGCTRLTRDQLSSAGDLVCEECGMVQEENPIVSEVQFGESSSGAAVVQGSMVGPNQTRAYSQGSALESKQQTLMNARTQMKKIALEMKIPDYIVNSAVGWFTLALNKNFVKGRRSQNVLAACLYVACRKVRTHHLLIDFSSRAQISVYSLGATFLKLVRLLDITKLEPVDTSLFIQHFAEKLGFGDQTTKVCKDATALAQRMSADWICHGRRPAGIAGACLLLAARMNNFQRSHAEVVAVAHVAEETIQKRLNEFKKTSSAKFTVLGFREAVTDSKYFSHTDAKPPAINRNNEIEKKVQKVLRQRTRTLERFRELAKNRKLLSTLDSMSSGHLGSLSHVCVPQTQNEDQDADDDEEREAKEDELLKAILDGGSLNEKDLEKTLDMILKRDIPRVENSVNYKDNDDIQKIIQLRWPRNLIKSSPTSLDILKKVRDDEELDELDDDDEVNDVKLSPEEIKEKEQMWISINHDFLIAQEKKRLKVEADELAGSASGQYKKRRATPRAYSKFEPRKQEPPNRSITPAESSRQMLEKKHFSKKINYDHLPNLFTENLGN</sequence>
<dbReference type="SUPFAM" id="SSF57783">
    <property type="entry name" value="Zinc beta-ribbon"/>
    <property type="match status" value="1"/>
</dbReference>
<dbReference type="Gene3D" id="2.20.25.10">
    <property type="match status" value="1"/>
</dbReference>
<dbReference type="GO" id="GO:0001006">
    <property type="term" value="F:RNA polymerase III type 3 promoter sequence-specific DNA binding"/>
    <property type="evidence" value="ECO:0007669"/>
    <property type="project" value="TreeGrafter"/>
</dbReference>
<dbReference type="FunFam" id="1.10.472.10:FF:000007">
    <property type="entry name" value="Transcription factor IIIB 90 kDa subunit"/>
    <property type="match status" value="1"/>
</dbReference>
<dbReference type="PRINTS" id="PR00685">
    <property type="entry name" value="TIFACTORIIB"/>
</dbReference>
<protein>
    <recommendedName>
        <fullName evidence="11">B-related factor 1</fullName>
    </recommendedName>
</protein>
<dbReference type="GO" id="GO:0008270">
    <property type="term" value="F:zinc ion binding"/>
    <property type="evidence" value="ECO:0007669"/>
    <property type="project" value="UniProtKB-KW"/>
</dbReference>
<evidence type="ECO:0000259" key="15">
    <source>
        <dbReference type="PROSITE" id="PS51134"/>
    </source>
</evidence>
<dbReference type="GO" id="GO:0006384">
    <property type="term" value="P:transcription initiation at RNA polymerase III promoter"/>
    <property type="evidence" value="ECO:0007669"/>
    <property type="project" value="UniProtKB-ARBA"/>
</dbReference>
<dbReference type="GO" id="GO:0005634">
    <property type="term" value="C:nucleus"/>
    <property type="evidence" value="ECO:0007669"/>
    <property type="project" value="UniProtKB-SubCell"/>
</dbReference>
<keyword evidence="6" id="KW-0862">Zinc</keyword>
<dbReference type="EMBL" id="ML004447">
    <property type="protein sequence ID" value="RKP31042.1"/>
    <property type="molecule type" value="Genomic_DNA"/>
</dbReference>
<evidence type="ECO:0000256" key="6">
    <source>
        <dbReference type="ARBA" id="ARBA00022833"/>
    </source>
</evidence>
<dbReference type="InterPro" id="IPR013137">
    <property type="entry name" value="Znf_TFIIB"/>
</dbReference>
<dbReference type="Proteomes" id="UP000268321">
    <property type="component" value="Unassembled WGS sequence"/>
</dbReference>
<dbReference type="CDD" id="cd20554">
    <property type="entry name" value="CYCLIN_TFIIIB90_rpt2"/>
    <property type="match status" value="1"/>
</dbReference>
<dbReference type="CDD" id="cd20553">
    <property type="entry name" value="CYCLIN_TFIIIB90_rpt1"/>
    <property type="match status" value="1"/>
</dbReference>
<dbReference type="PROSITE" id="PS00782">
    <property type="entry name" value="TFIIB"/>
    <property type="match status" value="2"/>
</dbReference>
<feature type="domain" description="GATA-type" evidence="14">
    <location>
        <begin position="4"/>
        <end position="41"/>
    </location>
</feature>
<dbReference type="PROSITE" id="PS50114">
    <property type="entry name" value="GATA_ZN_FINGER_2"/>
    <property type="match status" value="1"/>
</dbReference>
<gene>
    <name evidence="16" type="ORF">METBISCDRAFT_14792</name>
</gene>
<dbReference type="PANTHER" id="PTHR11618:SF4">
    <property type="entry name" value="TRANSCRIPTION FACTOR IIIB 90 KDA SUBUNIT"/>
    <property type="match status" value="1"/>
</dbReference>
<dbReference type="SMART" id="SM00385">
    <property type="entry name" value="CYCLIN"/>
    <property type="match status" value="2"/>
</dbReference>
<dbReference type="Pfam" id="PF08271">
    <property type="entry name" value="Zn_Ribbon_TF"/>
    <property type="match status" value="1"/>
</dbReference>
<name>A0A4P9ZF19_9ASCO</name>
<keyword evidence="8" id="KW-0010">Activator</keyword>
<keyword evidence="3" id="KW-0479">Metal-binding</keyword>
<dbReference type="PANTHER" id="PTHR11618">
    <property type="entry name" value="TRANSCRIPTION INITIATION FACTOR IIB-RELATED"/>
    <property type="match status" value="1"/>
</dbReference>
<feature type="compositionally biased region" description="Basic and acidic residues" evidence="13">
    <location>
        <begin position="518"/>
        <end position="527"/>
    </location>
</feature>
<dbReference type="GO" id="GO:0006355">
    <property type="term" value="P:regulation of DNA-templated transcription"/>
    <property type="evidence" value="ECO:0007669"/>
    <property type="project" value="InterPro"/>
</dbReference>
<evidence type="ECO:0000256" key="2">
    <source>
        <dbReference type="ARBA" id="ARBA00010857"/>
    </source>
</evidence>
<feature type="region of interest" description="Disordered" evidence="13">
    <location>
        <begin position="498"/>
        <end position="543"/>
    </location>
</feature>
<dbReference type="FunFam" id="1.10.472.10:FF:000002">
    <property type="entry name" value="Transcription factor IIIB 90 kDa subunit"/>
    <property type="match status" value="1"/>
</dbReference>
<evidence type="ECO:0000256" key="13">
    <source>
        <dbReference type="SAM" id="MobiDB-lite"/>
    </source>
</evidence>
<keyword evidence="5 12" id="KW-0863">Zinc-finger</keyword>
<feature type="domain" description="TFIIB-type" evidence="15">
    <location>
        <begin position="6"/>
        <end position="39"/>
    </location>
</feature>
<evidence type="ECO:0000256" key="5">
    <source>
        <dbReference type="ARBA" id="ARBA00022771"/>
    </source>
</evidence>
<evidence type="ECO:0000256" key="1">
    <source>
        <dbReference type="ARBA" id="ARBA00004123"/>
    </source>
</evidence>
<dbReference type="SUPFAM" id="SSF47954">
    <property type="entry name" value="Cyclin-like"/>
    <property type="match status" value="2"/>
</dbReference>
<reference evidence="17" key="1">
    <citation type="journal article" date="2018" name="Nat. Microbiol.">
        <title>Leveraging single-cell genomics to expand the fungal tree of life.</title>
        <authorList>
            <person name="Ahrendt S.R."/>
            <person name="Quandt C.A."/>
            <person name="Ciobanu D."/>
            <person name="Clum A."/>
            <person name="Salamov A."/>
            <person name="Andreopoulos B."/>
            <person name="Cheng J.F."/>
            <person name="Woyke T."/>
            <person name="Pelin A."/>
            <person name="Henrissat B."/>
            <person name="Reynolds N.K."/>
            <person name="Benny G.L."/>
            <person name="Smith M.E."/>
            <person name="James T.Y."/>
            <person name="Grigoriev I.V."/>
        </authorList>
    </citation>
    <scope>NUCLEOTIDE SEQUENCE [LARGE SCALE GENOMIC DNA]</scope>
    <source>
        <strain evidence="17">Baker2002</strain>
    </source>
</reference>
<keyword evidence="4" id="KW-0677">Repeat</keyword>
<dbReference type="Pfam" id="PF00382">
    <property type="entry name" value="TFIIB"/>
    <property type="match status" value="2"/>
</dbReference>
<dbReference type="InterPro" id="IPR013763">
    <property type="entry name" value="Cyclin-like_dom"/>
</dbReference>
<evidence type="ECO:0000256" key="10">
    <source>
        <dbReference type="ARBA" id="ARBA00023242"/>
    </source>
</evidence>
<evidence type="ECO:0000256" key="3">
    <source>
        <dbReference type="ARBA" id="ARBA00022723"/>
    </source>
</evidence>
<dbReference type="InterPro" id="IPR000812">
    <property type="entry name" value="TFIIB"/>
</dbReference>
<dbReference type="GO" id="GO:0000126">
    <property type="term" value="C:transcription factor TFIIIB complex"/>
    <property type="evidence" value="ECO:0007669"/>
    <property type="project" value="TreeGrafter"/>
</dbReference>
<dbReference type="Gene3D" id="1.20.5.650">
    <property type="entry name" value="Single helix bin"/>
    <property type="match status" value="1"/>
</dbReference>
<dbReference type="Gene3D" id="1.10.472.10">
    <property type="entry name" value="Cyclin-like"/>
    <property type="match status" value="2"/>
</dbReference>
<keyword evidence="9" id="KW-0804">Transcription</keyword>
<dbReference type="InterPro" id="IPR036915">
    <property type="entry name" value="Cyclin-like_sf"/>
</dbReference>
<dbReference type="PROSITE" id="PS51134">
    <property type="entry name" value="ZF_TFIIB"/>
    <property type="match status" value="1"/>
</dbReference>
<evidence type="ECO:0000256" key="4">
    <source>
        <dbReference type="ARBA" id="ARBA00022737"/>
    </source>
</evidence>
<comment type="subcellular location">
    <subcellularLocation>
        <location evidence="1">Nucleus</location>
    </subcellularLocation>
</comment>
<evidence type="ECO:0000256" key="8">
    <source>
        <dbReference type="ARBA" id="ARBA00023159"/>
    </source>
</evidence>
<evidence type="ECO:0000256" key="12">
    <source>
        <dbReference type="PROSITE-ProRule" id="PRU00469"/>
    </source>
</evidence>
<accession>A0A4P9ZF19</accession>
<dbReference type="OrthoDB" id="511529at2759"/>
<dbReference type="Pfam" id="PF07741">
    <property type="entry name" value="BRF1"/>
    <property type="match status" value="1"/>
</dbReference>
<dbReference type="InterPro" id="IPR000679">
    <property type="entry name" value="Znf_GATA"/>
</dbReference>
<proteinExistence type="inferred from homology"/>
<dbReference type="GO" id="GO:0017025">
    <property type="term" value="F:TBP-class protein binding"/>
    <property type="evidence" value="ECO:0007669"/>
    <property type="project" value="InterPro"/>
</dbReference>
<evidence type="ECO:0000313" key="17">
    <source>
        <dbReference type="Proteomes" id="UP000268321"/>
    </source>
</evidence>
<keyword evidence="17" id="KW-1185">Reference proteome</keyword>
<dbReference type="InterPro" id="IPR011665">
    <property type="entry name" value="BRF1_TBP-bd_dom"/>
</dbReference>
<dbReference type="GO" id="GO:0097550">
    <property type="term" value="C:transcription preinitiation complex"/>
    <property type="evidence" value="ECO:0007669"/>
    <property type="project" value="TreeGrafter"/>
</dbReference>
<comment type="similarity">
    <text evidence="2">Belongs to the TFIIB family.</text>
</comment>
<evidence type="ECO:0000256" key="7">
    <source>
        <dbReference type="ARBA" id="ARBA00023015"/>
    </source>
</evidence>
<evidence type="ECO:0000256" key="9">
    <source>
        <dbReference type="ARBA" id="ARBA00023163"/>
    </source>
</evidence>
<evidence type="ECO:0000313" key="16">
    <source>
        <dbReference type="EMBL" id="RKP31042.1"/>
    </source>
</evidence>
<organism evidence="16 17">
    <name type="scientific">Metschnikowia bicuspidata</name>
    <dbReference type="NCBI Taxonomy" id="27322"/>
    <lineage>
        <taxon>Eukaryota</taxon>
        <taxon>Fungi</taxon>
        <taxon>Dikarya</taxon>
        <taxon>Ascomycota</taxon>
        <taxon>Saccharomycotina</taxon>
        <taxon>Pichiomycetes</taxon>
        <taxon>Metschnikowiaceae</taxon>
        <taxon>Metschnikowia</taxon>
    </lineage>
</organism>
<dbReference type="GO" id="GO:0000995">
    <property type="term" value="F:RNA polymerase III general transcription initiation factor activity"/>
    <property type="evidence" value="ECO:0007669"/>
    <property type="project" value="TreeGrafter"/>
</dbReference>
<keyword evidence="7" id="KW-0805">Transcription regulation</keyword>